<dbReference type="AlphaFoldDB" id="A0A5P1FM32"/>
<reference evidence="3" key="1">
    <citation type="journal article" date="2017" name="Nat. Commun.">
        <title>The asparagus genome sheds light on the origin and evolution of a young Y chromosome.</title>
        <authorList>
            <person name="Harkess A."/>
            <person name="Zhou J."/>
            <person name="Xu C."/>
            <person name="Bowers J.E."/>
            <person name="Van der Hulst R."/>
            <person name="Ayyampalayam S."/>
            <person name="Mercati F."/>
            <person name="Riccardi P."/>
            <person name="McKain M.R."/>
            <person name="Kakrana A."/>
            <person name="Tang H."/>
            <person name="Ray J."/>
            <person name="Groenendijk J."/>
            <person name="Arikit S."/>
            <person name="Mathioni S.M."/>
            <person name="Nakano M."/>
            <person name="Shan H."/>
            <person name="Telgmann-Rauber A."/>
            <person name="Kanno A."/>
            <person name="Yue Z."/>
            <person name="Chen H."/>
            <person name="Li W."/>
            <person name="Chen Y."/>
            <person name="Xu X."/>
            <person name="Zhang Y."/>
            <person name="Luo S."/>
            <person name="Chen H."/>
            <person name="Gao J."/>
            <person name="Mao Z."/>
            <person name="Pires J.C."/>
            <person name="Luo M."/>
            <person name="Kudrna D."/>
            <person name="Wing R.A."/>
            <person name="Meyers B.C."/>
            <person name="Yi K."/>
            <person name="Kong H."/>
            <person name="Lavrijsen P."/>
            <person name="Sunseri F."/>
            <person name="Falavigna A."/>
            <person name="Ye Y."/>
            <person name="Leebens-Mack J.H."/>
            <person name="Chen G."/>
        </authorList>
    </citation>
    <scope>NUCLEOTIDE SEQUENCE [LARGE SCALE GENOMIC DNA]</scope>
    <source>
        <strain evidence="3">cv. DH0086</strain>
    </source>
</reference>
<evidence type="ECO:0000313" key="2">
    <source>
        <dbReference type="EMBL" id="ONK79375.1"/>
    </source>
</evidence>
<proteinExistence type="predicted"/>
<gene>
    <name evidence="2" type="ORF">A4U43_C01F5720</name>
</gene>
<feature type="region of interest" description="Disordered" evidence="1">
    <location>
        <begin position="86"/>
        <end position="133"/>
    </location>
</feature>
<organism evidence="2 3">
    <name type="scientific">Asparagus officinalis</name>
    <name type="common">Garden asparagus</name>
    <dbReference type="NCBI Taxonomy" id="4686"/>
    <lineage>
        <taxon>Eukaryota</taxon>
        <taxon>Viridiplantae</taxon>
        <taxon>Streptophyta</taxon>
        <taxon>Embryophyta</taxon>
        <taxon>Tracheophyta</taxon>
        <taxon>Spermatophyta</taxon>
        <taxon>Magnoliopsida</taxon>
        <taxon>Liliopsida</taxon>
        <taxon>Asparagales</taxon>
        <taxon>Asparagaceae</taxon>
        <taxon>Asparagoideae</taxon>
        <taxon>Asparagus</taxon>
    </lineage>
</organism>
<dbReference type="Gramene" id="ONK79375">
    <property type="protein sequence ID" value="ONK79375"/>
    <property type="gene ID" value="A4U43_C01F5720"/>
</dbReference>
<accession>A0A5P1FM32</accession>
<sequence>MAWARREERGGAVLYIWVPPPFCGSQAQLPRKGAGGDAFGAGAGRKGGAQFVWLHAARRAAGRAEFEGRSRGEGVVIRGWARRMTRLKDARTTGRSGGRRRQGAGSRQTPLERSSTRTAQDAGRDSRRFGGWGAWVGRSGIRKKMVRG</sequence>
<dbReference type="Proteomes" id="UP000243459">
    <property type="component" value="Chromosome 1"/>
</dbReference>
<protein>
    <submittedName>
        <fullName evidence="2">Uncharacterized protein</fullName>
    </submittedName>
</protein>
<evidence type="ECO:0000313" key="3">
    <source>
        <dbReference type="Proteomes" id="UP000243459"/>
    </source>
</evidence>
<evidence type="ECO:0000256" key="1">
    <source>
        <dbReference type="SAM" id="MobiDB-lite"/>
    </source>
</evidence>
<keyword evidence="3" id="KW-1185">Reference proteome</keyword>
<dbReference type="EMBL" id="CM007381">
    <property type="protein sequence ID" value="ONK79375.1"/>
    <property type="molecule type" value="Genomic_DNA"/>
</dbReference>
<name>A0A5P1FM32_ASPOF</name>
<feature type="compositionally biased region" description="Polar residues" evidence="1">
    <location>
        <begin position="109"/>
        <end position="119"/>
    </location>
</feature>